<name>A0ABU4XT71_9HYPH</name>
<dbReference type="RefSeq" id="WP_320286333.1">
    <property type="nucleotide sequence ID" value="NZ_JAVIIW010000004.1"/>
</dbReference>
<comment type="caution">
    <text evidence="1">The sequence shown here is derived from an EMBL/GenBank/DDBJ whole genome shotgun (WGS) entry which is preliminary data.</text>
</comment>
<evidence type="ECO:0000313" key="2">
    <source>
        <dbReference type="Proteomes" id="UP001287059"/>
    </source>
</evidence>
<reference evidence="1 2" key="1">
    <citation type="submission" date="2023-08" db="EMBL/GenBank/DDBJ databases">
        <title>Implementing the SeqCode for naming new Mesorhizobium species isolated from Vachellia karroo root nodules.</title>
        <authorList>
            <person name="Van Lill M."/>
        </authorList>
    </citation>
    <scope>NUCLEOTIDE SEQUENCE [LARGE SCALE GENOMIC DNA]</scope>
    <source>
        <strain evidence="1 2">VK24D</strain>
    </source>
</reference>
<keyword evidence="2" id="KW-1185">Reference proteome</keyword>
<accession>A0ABU4XT71</accession>
<evidence type="ECO:0000313" key="1">
    <source>
        <dbReference type="EMBL" id="MDX8477911.1"/>
    </source>
</evidence>
<protein>
    <submittedName>
        <fullName evidence="1">Uncharacterized protein</fullName>
    </submittedName>
</protein>
<gene>
    <name evidence="1" type="ORF">RFN28_05365</name>
</gene>
<dbReference type="EMBL" id="JAVIIW010000004">
    <property type="protein sequence ID" value="MDX8477911.1"/>
    <property type="molecule type" value="Genomic_DNA"/>
</dbReference>
<dbReference type="Proteomes" id="UP001287059">
    <property type="component" value="Unassembled WGS sequence"/>
</dbReference>
<sequence length="176" mass="19318">MERASRSVAATFHGLVLAVFLPTTMARADWQFTRWGQSPDEVLKSSKIALSQTTPEEQAGHAIPLIRGAALLNGIYAAPEFKAPVWLYFADDRLSGVYLEIADGETASLVGGRLSNQYGAPAEKNSSTLGDCNFSTKTWNDAHRGNRVHFSWNVCESGFHNFVLIYTPIEQPDNGL</sequence>
<organism evidence="1 2">
    <name type="scientific">Mesorhizobium album</name>
    <dbReference type="NCBI Taxonomy" id="3072314"/>
    <lineage>
        <taxon>Bacteria</taxon>
        <taxon>Pseudomonadati</taxon>
        <taxon>Pseudomonadota</taxon>
        <taxon>Alphaproteobacteria</taxon>
        <taxon>Hyphomicrobiales</taxon>
        <taxon>Phyllobacteriaceae</taxon>
        <taxon>Mesorhizobium</taxon>
    </lineage>
</organism>
<proteinExistence type="predicted"/>